<organism evidence="3 4">
    <name type="scientific">Hanamia caeni</name>
    <dbReference type="NCBI Taxonomy" id="2294116"/>
    <lineage>
        <taxon>Bacteria</taxon>
        <taxon>Pseudomonadati</taxon>
        <taxon>Bacteroidota</taxon>
        <taxon>Chitinophagia</taxon>
        <taxon>Chitinophagales</taxon>
        <taxon>Chitinophagaceae</taxon>
        <taxon>Hanamia</taxon>
    </lineage>
</organism>
<accession>A0A3M9NP09</accession>
<evidence type="ECO:0000256" key="1">
    <source>
        <dbReference type="ARBA" id="ARBA00038494"/>
    </source>
</evidence>
<protein>
    <submittedName>
        <fullName evidence="3">Glycosyltransferase family 2 protein</fullName>
    </submittedName>
</protein>
<dbReference type="GO" id="GO:0016740">
    <property type="term" value="F:transferase activity"/>
    <property type="evidence" value="ECO:0007669"/>
    <property type="project" value="UniProtKB-KW"/>
</dbReference>
<name>A0A3M9NP09_9BACT</name>
<keyword evidence="3" id="KW-0808">Transferase</keyword>
<dbReference type="InterPro" id="IPR001173">
    <property type="entry name" value="Glyco_trans_2-like"/>
</dbReference>
<dbReference type="Gene3D" id="3.90.550.10">
    <property type="entry name" value="Spore Coat Polysaccharide Biosynthesis Protein SpsA, Chain A"/>
    <property type="match status" value="1"/>
</dbReference>
<proteinExistence type="inferred from homology"/>
<dbReference type="EMBL" id="RJJR01000002">
    <property type="protein sequence ID" value="RNI38768.1"/>
    <property type="molecule type" value="Genomic_DNA"/>
</dbReference>
<feature type="domain" description="Glycosyltransferase 2-like" evidence="2">
    <location>
        <begin position="5"/>
        <end position="124"/>
    </location>
</feature>
<dbReference type="RefSeq" id="WP_123119331.1">
    <property type="nucleotide sequence ID" value="NZ_RJJR01000002.1"/>
</dbReference>
<comment type="caution">
    <text evidence="3">The sequence shown here is derived from an EMBL/GenBank/DDBJ whole genome shotgun (WGS) entry which is preliminary data.</text>
</comment>
<evidence type="ECO:0000313" key="3">
    <source>
        <dbReference type="EMBL" id="RNI38768.1"/>
    </source>
</evidence>
<dbReference type="SUPFAM" id="SSF53448">
    <property type="entry name" value="Nucleotide-diphospho-sugar transferases"/>
    <property type="match status" value="1"/>
</dbReference>
<evidence type="ECO:0000313" key="4">
    <source>
        <dbReference type="Proteomes" id="UP000267223"/>
    </source>
</evidence>
<comment type="similarity">
    <text evidence="1">Belongs to the glycosyltransferase 2 family. WaaE/KdtX subfamily.</text>
</comment>
<dbReference type="InterPro" id="IPR029044">
    <property type="entry name" value="Nucleotide-diphossugar_trans"/>
</dbReference>
<dbReference type="Pfam" id="PF00535">
    <property type="entry name" value="Glycos_transf_2"/>
    <property type="match status" value="1"/>
</dbReference>
<reference evidence="3 4" key="1">
    <citation type="submission" date="2018-11" db="EMBL/GenBank/DDBJ databases">
        <title>Draft genome sequence of Ferruginibacter sp. BO-59.</title>
        <authorList>
            <person name="Im W.T."/>
        </authorList>
    </citation>
    <scope>NUCLEOTIDE SEQUENCE [LARGE SCALE GENOMIC DNA]</scope>
    <source>
        <strain evidence="3 4">BO-59</strain>
    </source>
</reference>
<dbReference type="PANTHER" id="PTHR43630">
    <property type="entry name" value="POLY-BETA-1,6-N-ACETYL-D-GLUCOSAMINE SYNTHASE"/>
    <property type="match status" value="1"/>
</dbReference>
<dbReference type="Proteomes" id="UP000267223">
    <property type="component" value="Unassembled WGS sequence"/>
</dbReference>
<dbReference type="OrthoDB" id="9815923at2"/>
<sequence>MKPLSAVIITLNEEHNIGRCIDSLWYVADEIIVLDSFSSDNTVAIAKERGAIVKQEMFAGYKEQKNRALKLASYDYVLSLDADEVLSPELMEAILNAKKDFKFEAYCMNRYNHYCGRFIRHGLWYPDKKIRLFDKRIAYWGGINPHDKIILPENCKAQFLKGDILHYTFNSLEEHLERNERMSSIAAKSLVDLGKKKHWSKIILSPLWSFVNGYFFRLGFLDGYYGFIIAIQNAHLSFLKYQKLQRLKRENKKSLVTALNPIH</sequence>
<keyword evidence="4" id="KW-1185">Reference proteome</keyword>
<evidence type="ECO:0000259" key="2">
    <source>
        <dbReference type="Pfam" id="PF00535"/>
    </source>
</evidence>
<dbReference type="CDD" id="cd02511">
    <property type="entry name" value="Beta4Glucosyltransferase"/>
    <property type="match status" value="1"/>
</dbReference>
<gene>
    <name evidence="3" type="ORF">EFY79_03660</name>
</gene>
<dbReference type="PANTHER" id="PTHR43630:SF2">
    <property type="entry name" value="GLYCOSYLTRANSFERASE"/>
    <property type="match status" value="1"/>
</dbReference>
<dbReference type="AlphaFoldDB" id="A0A3M9NP09"/>